<feature type="region of interest" description="Disordered" evidence="2">
    <location>
        <begin position="1"/>
        <end position="24"/>
    </location>
</feature>
<gene>
    <name evidence="4" type="ORF">KIPB_004433</name>
</gene>
<dbReference type="Gene3D" id="3.30.1370.110">
    <property type="match status" value="1"/>
</dbReference>
<feature type="domain" description="Smr" evidence="3">
    <location>
        <begin position="476"/>
        <end position="560"/>
    </location>
</feature>
<name>A0A9K3GHG4_9EUKA</name>
<protein>
    <recommendedName>
        <fullName evidence="3">Smr domain-containing protein</fullName>
    </recommendedName>
</protein>
<dbReference type="InterPro" id="IPR002625">
    <property type="entry name" value="Smr_dom"/>
</dbReference>
<organism evidence="4 5">
    <name type="scientific">Kipferlia bialata</name>
    <dbReference type="NCBI Taxonomy" id="797122"/>
    <lineage>
        <taxon>Eukaryota</taxon>
        <taxon>Metamonada</taxon>
        <taxon>Carpediemonas-like organisms</taxon>
        <taxon>Kipferlia</taxon>
    </lineage>
</organism>
<feature type="coiled-coil region" evidence="1">
    <location>
        <begin position="30"/>
        <end position="57"/>
    </location>
</feature>
<comment type="caution">
    <text evidence="4">The sequence shown here is derived from an EMBL/GenBank/DDBJ whole genome shotgun (WGS) entry which is preliminary data.</text>
</comment>
<evidence type="ECO:0000313" key="5">
    <source>
        <dbReference type="Proteomes" id="UP000265618"/>
    </source>
</evidence>
<dbReference type="Proteomes" id="UP000265618">
    <property type="component" value="Unassembled WGS sequence"/>
</dbReference>
<dbReference type="AlphaFoldDB" id="A0A9K3GHG4"/>
<evidence type="ECO:0000256" key="2">
    <source>
        <dbReference type="SAM" id="MobiDB-lite"/>
    </source>
</evidence>
<dbReference type="SMART" id="SM00463">
    <property type="entry name" value="SMR"/>
    <property type="match status" value="1"/>
</dbReference>
<accession>A0A9K3GHG4</accession>
<keyword evidence="5" id="KW-1185">Reference proteome</keyword>
<feature type="compositionally biased region" description="Basic and acidic residues" evidence="2">
    <location>
        <begin position="13"/>
        <end position="24"/>
    </location>
</feature>
<evidence type="ECO:0000313" key="4">
    <source>
        <dbReference type="EMBL" id="GIQ83158.1"/>
    </source>
</evidence>
<dbReference type="SUPFAM" id="SSF160443">
    <property type="entry name" value="SMR domain-like"/>
    <property type="match status" value="1"/>
</dbReference>
<dbReference type="EMBL" id="BDIP01000947">
    <property type="protein sequence ID" value="GIQ83158.1"/>
    <property type="molecule type" value="Genomic_DNA"/>
</dbReference>
<feature type="compositionally biased region" description="Basic and acidic residues" evidence="2">
    <location>
        <begin position="322"/>
        <end position="336"/>
    </location>
</feature>
<proteinExistence type="predicted"/>
<dbReference type="PROSITE" id="PS50828">
    <property type="entry name" value="SMR"/>
    <property type="match status" value="1"/>
</dbReference>
<evidence type="ECO:0000259" key="3">
    <source>
        <dbReference type="PROSITE" id="PS50828"/>
    </source>
</evidence>
<evidence type="ECO:0000256" key="1">
    <source>
        <dbReference type="SAM" id="Coils"/>
    </source>
</evidence>
<feature type="compositionally biased region" description="Basic and acidic residues" evidence="2">
    <location>
        <begin position="274"/>
        <end position="312"/>
    </location>
</feature>
<dbReference type="InterPro" id="IPR036063">
    <property type="entry name" value="Smr_dom_sf"/>
</dbReference>
<sequence>MNRFSTSPLPGTMERRGRGMRREGSQMWTRAEEMAQMGQLREELSELTDTNTRLTETLSIQSQDLEERALRIGELDEKLNTRRVIAQAEQENLSELLSQERNKTRKLERIKATLEEDLAASQAREAELRERLINESTVLCLATKRWRTSIDPSVVFDVAQSAQTEEEARSFLLMLSLAEGEAYEEDDILPPSVNLLEPETFTFKEDAPSEWEQTQQAKEFYQQRERERELEREREREKEYANSKSAIRQAGYGVDPFATAADGQAATARVNEMWEREREMEREREAQRQREAELVQAQERDRQRQTFHHPETVPEYGPTQRNKADRQREREREREFGIGSTSRYLSQELPSLPSSLPPNLAARIRQDNLMIDRSVIFAEALALTKAYNKCMNLVRHYEESPKASQYFERKGQVLASRARSARQTAEERWATAQDGRVSLGGLGRATQAVGRAGLSRQTRKGDRMSDALSKSGLVSVDLHGYTVAEAEPVVTAAIRSLVRTLSRDHPDGSACLEVVSGRGKHSKSKTSPLRRWLMGYLTRESLKWRWAQDSMQGAVIVTVTPKTHISGP</sequence>
<dbReference type="Pfam" id="PF01713">
    <property type="entry name" value="Smr"/>
    <property type="match status" value="1"/>
</dbReference>
<reference evidence="4 5" key="1">
    <citation type="journal article" date="2018" name="PLoS ONE">
        <title>The draft genome of Kipferlia bialata reveals reductive genome evolution in fornicate parasites.</title>
        <authorList>
            <person name="Tanifuji G."/>
            <person name="Takabayashi S."/>
            <person name="Kume K."/>
            <person name="Takagi M."/>
            <person name="Nakayama T."/>
            <person name="Kamikawa R."/>
            <person name="Inagaki Y."/>
            <person name="Hashimoto T."/>
        </authorList>
    </citation>
    <scope>NUCLEOTIDE SEQUENCE [LARGE SCALE GENOMIC DNA]</scope>
    <source>
        <strain evidence="4">NY0173</strain>
    </source>
</reference>
<feature type="coiled-coil region" evidence="1">
    <location>
        <begin position="97"/>
        <end position="131"/>
    </location>
</feature>
<keyword evidence="1" id="KW-0175">Coiled coil</keyword>
<feature type="region of interest" description="Disordered" evidence="2">
    <location>
        <begin position="274"/>
        <end position="352"/>
    </location>
</feature>